<protein>
    <submittedName>
        <fullName evidence="2">Crp/Fnr family transcriptional regulator</fullName>
    </submittedName>
</protein>
<evidence type="ECO:0000313" key="3">
    <source>
        <dbReference type="Proteomes" id="UP001595443"/>
    </source>
</evidence>
<dbReference type="InterPro" id="IPR018490">
    <property type="entry name" value="cNMP-bd_dom_sf"/>
</dbReference>
<dbReference type="InterPro" id="IPR000595">
    <property type="entry name" value="cNMP-bd_dom"/>
</dbReference>
<reference evidence="3" key="1">
    <citation type="journal article" date="2019" name="Int. J. Syst. Evol. Microbiol.">
        <title>The Global Catalogue of Microorganisms (GCM) 10K type strain sequencing project: providing services to taxonomists for standard genome sequencing and annotation.</title>
        <authorList>
            <consortium name="The Broad Institute Genomics Platform"/>
            <consortium name="The Broad Institute Genome Sequencing Center for Infectious Disease"/>
            <person name="Wu L."/>
            <person name="Ma J."/>
        </authorList>
    </citation>
    <scope>NUCLEOTIDE SEQUENCE [LARGE SCALE GENOMIC DNA]</scope>
    <source>
        <strain evidence="3">KCTC 62192</strain>
    </source>
</reference>
<dbReference type="SMART" id="SM00100">
    <property type="entry name" value="cNMP"/>
    <property type="match status" value="1"/>
</dbReference>
<dbReference type="PROSITE" id="PS50042">
    <property type="entry name" value="CNMP_BINDING_3"/>
    <property type="match status" value="1"/>
</dbReference>
<proteinExistence type="predicted"/>
<feature type="domain" description="Cyclic nucleotide-binding" evidence="1">
    <location>
        <begin position="1"/>
        <end position="68"/>
    </location>
</feature>
<dbReference type="SUPFAM" id="SSF51206">
    <property type="entry name" value="cAMP-binding domain-like"/>
    <property type="match status" value="1"/>
</dbReference>
<accession>A0ABV7AM82</accession>
<evidence type="ECO:0000313" key="2">
    <source>
        <dbReference type="EMBL" id="MFC2970329.1"/>
    </source>
</evidence>
<dbReference type="EMBL" id="JBHRSK010000018">
    <property type="protein sequence ID" value="MFC2970329.1"/>
    <property type="molecule type" value="Genomic_DNA"/>
</dbReference>
<sequence length="178" mass="19646">MSDPFDTLFHAADPRNCAPGELLFHTGDPVTRVYRVRSGRVALRRNTPDGTELTLQIAGPGEVAAEASAYSEAYHCDAVALEPSVVECLPRDTLRAALRESPELAEAWARRLTRAVQAARMRAEIRSLRTVAERLDVWLATRGALPDKGRWQELATELGVTREALYRELARRRGGPAG</sequence>
<dbReference type="CDD" id="cd00038">
    <property type="entry name" value="CAP_ED"/>
    <property type="match status" value="1"/>
</dbReference>
<dbReference type="Proteomes" id="UP001595443">
    <property type="component" value="Unassembled WGS sequence"/>
</dbReference>
<evidence type="ECO:0000259" key="1">
    <source>
        <dbReference type="PROSITE" id="PS50042"/>
    </source>
</evidence>
<dbReference type="PANTHER" id="PTHR24567:SF74">
    <property type="entry name" value="HTH-TYPE TRANSCRIPTIONAL REGULATOR ARCR"/>
    <property type="match status" value="1"/>
</dbReference>
<dbReference type="Gene3D" id="2.60.120.10">
    <property type="entry name" value="Jelly Rolls"/>
    <property type="match status" value="1"/>
</dbReference>
<keyword evidence="3" id="KW-1185">Reference proteome</keyword>
<comment type="caution">
    <text evidence="2">The sequence shown here is derived from an EMBL/GenBank/DDBJ whole genome shotgun (WGS) entry which is preliminary data.</text>
</comment>
<organism evidence="2 3">
    <name type="scientific">Acidimangrovimonas pyrenivorans</name>
    <dbReference type="NCBI Taxonomy" id="2030798"/>
    <lineage>
        <taxon>Bacteria</taxon>
        <taxon>Pseudomonadati</taxon>
        <taxon>Pseudomonadota</taxon>
        <taxon>Alphaproteobacteria</taxon>
        <taxon>Rhodobacterales</taxon>
        <taxon>Paracoccaceae</taxon>
        <taxon>Acidimangrovimonas</taxon>
    </lineage>
</organism>
<dbReference type="InterPro" id="IPR050397">
    <property type="entry name" value="Env_Response_Regulators"/>
</dbReference>
<dbReference type="InterPro" id="IPR014710">
    <property type="entry name" value="RmlC-like_jellyroll"/>
</dbReference>
<gene>
    <name evidence="2" type="ORF">ACFOES_19710</name>
</gene>
<dbReference type="PANTHER" id="PTHR24567">
    <property type="entry name" value="CRP FAMILY TRANSCRIPTIONAL REGULATORY PROTEIN"/>
    <property type="match status" value="1"/>
</dbReference>
<dbReference type="Pfam" id="PF00027">
    <property type="entry name" value="cNMP_binding"/>
    <property type="match status" value="1"/>
</dbReference>
<name>A0ABV7AM82_9RHOB</name>